<keyword evidence="2" id="KW-0479">Metal-binding</keyword>
<evidence type="ECO:0000259" key="7">
    <source>
        <dbReference type="PROSITE" id="PS50249"/>
    </source>
</evidence>
<keyword evidence="1" id="KW-0645">Protease</keyword>
<dbReference type="GO" id="GO:0008237">
    <property type="term" value="F:metallopeptidase activity"/>
    <property type="evidence" value="ECO:0007669"/>
    <property type="project" value="UniProtKB-KW"/>
</dbReference>
<dbReference type="PROSITE" id="PS50249">
    <property type="entry name" value="MPN"/>
    <property type="match status" value="1"/>
</dbReference>
<dbReference type="GO" id="GO:0006508">
    <property type="term" value="P:proteolysis"/>
    <property type="evidence" value="ECO:0007669"/>
    <property type="project" value="UniProtKB-KW"/>
</dbReference>
<feature type="domain" description="MPN" evidence="7">
    <location>
        <begin position="34"/>
        <end position="167"/>
    </location>
</feature>
<reference evidence="8" key="1">
    <citation type="submission" date="2023-08" db="EMBL/GenBank/DDBJ databases">
        <title>Draft sequence of the Babesia gibsoni genome.</title>
        <authorList>
            <person name="Yamagishi J.Y."/>
            <person name="Xuan X.X."/>
        </authorList>
    </citation>
    <scope>NUCLEOTIDE SEQUENCE</scope>
    <source>
        <strain evidence="8">Azabu</strain>
    </source>
</reference>
<keyword evidence="6" id="KW-0482">Metalloprotease</keyword>
<dbReference type="SMART" id="SM00232">
    <property type="entry name" value="JAB_MPN"/>
    <property type="match status" value="1"/>
</dbReference>
<keyword evidence="4" id="KW-0862">Zinc</keyword>
<dbReference type="GO" id="GO:0003743">
    <property type="term" value="F:translation initiation factor activity"/>
    <property type="evidence" value="ECO:0007669"/>
    <property type="project" value="UniProtKB-KW"/>
</dbReference>
<dbReference type="AlphaFoldDB" id="A0AAD8USV5"/>
<protein>
    <submittedName>
        <fullName evidence="8">Eukaryotic translation initiation factor 3 related protein</fullName>
    </submittedName>
</protein>
<dbReference type="Pfam" id="PF01398">
    <property type="entry name" value="JAB"/>
    <property type="match status" value="1"/>
</dbReference>
<dbReference type="InterPro" id="IPR050242">
    <property type="entry name" value="JAMM_MPN+_peptidase_M67A"/>
</dbReference>
<accession>A0AAD8USV5</accession>
<dbReference type="Pfam" id="PF23594">
    <property type="entry name" value="RPN11_C"/>
    <property type="match status" value="1"/>
</dbReference>
<dbReference type="CDD" id="cd08069">
    <property type="entry name" value="MPN_RPN11_CSN5"/>
    <property type="match status" value="1"/>
</dbReference>
<proteinExistence type="predicted"/>
<keyword evidence="5" id="KW-0647">Proteasome</keyword>
<dbReference type="FunFam" id="3.40.140.10:FF:000026">
    <property type="entry name" value="26S proteasome non-ATPase regulatory subunit 14"/>
    <property type="match status" value="1"/>
</dbReference>
<keyword evidence="8" id="KW-0648">Protein biosynthesis</keyword>
<keyword evidence="3" id="KW-0378">Hydrolase</keyword>
<evidence type="ECO:0000313" key="9">
    <source>
        <dbReference type="Proteomes" id="UP001230268"/>
    </source>
</evidence>
<name>A0AAD8USV5_BABGI</name>
<dbReference type="SUPFAM" id="SSF102712">
    <property type="entry name" value="JAB1/MPN domain"/>
    <property type="match status" value="1"/>
</dbReference>
<evidence type="ECO:0000256" key="5">
    <source>
        <dbReference type="ARBA" id="ARBA00022942"/>
    </source>
</evidence>
<evidence type="ECO:0000256" key="6">
    <source>
        <dbReference type="ARBA" id="ARBA00023049"/>
    </source>
</evidence>
<dbReference type="GO" id="GO:0046872">
    <property type="term" value="F:metal ion binding"/>
    <property type="evidence" value="ECO:0007669"/>
    <property type="project" value="UniProtKB-KW"/>
</dbReference>
<dbReference type="GO" id="GO:0000502">
    <property type="term" value="C:proteasome complex"/>
    <property type="evidence" value="ECO:0007669"/>
    <property type="project" value="UniProtKB-KW"/>
</dbReference>
<gene>
    <name evidence="8" type="ORF">BgAZ_207230</name>
</gene>
<dbReference type="PANTHER" id="PTHR10410">
    <property type="entry name" value="EUKARYOTIC TRANSLATION INITIATION FACTOR 3 -RELATED"/>
    <property type="match status" value="1"/>
</dbReference>
<dbReference type="Proteomes" id="UP001230268">
    <property type="component" value="Unassembled WGS sequence"/>
</dbReference>
<dbReference type="InterPro" id="IPR000555">
    <property type="entry name" value="JAMM/MPN+_dom"/>
</dbReference>
<sequence length="312" mass="35173">MADAARSYHNLLSSFGGTRHVQPVGPVADTSEQVYISSLALLKMLKHGRAGVPMEVMGLMLGEFIDDYTIVVVDVFSMPQSGNSVSVEAVDPVYQTEMKDQLKRTGRPEVVVGWYHSHPGFGCWFSGTDINTQQSFEQLNPRAVGVVIDPIQSVKGKVVIDCFRLISPHLIMLGQEPRQTTSNIGHLNKPTIIAIVHGLNRNYYSIVINYRKTLLETQMLLNFNKNKWNDDLKLKDFSKRKEENRETIRNIRNICEKYNEAIKQEISSTPEELAVANVGKLDARKHMENYVNSLLKDNTLDSFSTMLAAEMI</sequence>
<evidence type="ECO:0000256" key="1">
    <source>
        <dbReference type="ARBA" id="ARBA00022670"/>
    </source>
</evidence>
<evidence type="ECO:0000313" key="8">
    <source>
        <dbReference type="EMBL" id="KAK1443847.1"/>
    </source>
</evidence>
<evidence type="ECO:0000256" key="4">
    <source>
        <dbReference type="ARBA" id="ARBA00022833"/>
    </source>
</evidence>
<dbReference type="Gene3D" id="3.40.140.10">
    <property type="entry name" value="Cytidine Deaminase, domain 2"/>
    <property type="match status" value="1"/>
</dbReference>
<keyword evidence="8" id="KW-0396">Initiation factor</keyword>
<evidence type="ECO:0000256" key="3">
    <source>
        <dbReference type="ARBA" id="ARBA00022801"/>
    </source>
</evidence>
<keyword evidence="9" id="KW-1185">Reference proteome</keyword>
<dbReference type="InterPro" id="IPR037518">
    <property type="entry name" value="MPN"/>
</dbReference>
<dbReference type="InterPro" id="IPR056263">
    <property type="entry name" value="RPN11_C"/>
</dbReference>
<comment type="caution">
    <text evidence="8">The sequence shown here is derived from an EMBL/GenBank/DDBJ whole genome shotgun (WGS) entry which is preliminary data.</text>
</comment>
<organism evidence="8 9">
    <name type="scientific">Babesia gibsoni</name>
    <dbReference type="NCBI Taxonomy" id="33632"/>
    <lineage>
        <taxon>Eukaryota</taxon>
        <taxon>Sar</taxon>
        <taxon>Alveolata</taxon>
        <taxon>Apicomplexa</taxon>
        <taxon>Aconoidasida</taxon>
        <taxon>Piroplasmida</taxon>
        <taxon>Babesiidae</taxon>
        <taxon>Babesia</taxon>
    </lineage>
</organism>
<dbReference type="EMBL" id="JAVEPI010000002">
    <property type="protein sequence ID" value="KAK1443847.1"/>
    <property type="molecule type" value="Genomic_DNA"/>
</dbReference>
<evidence type="ECO:0000256" key="2">
    <source>
        <dbReference type="ARBA" id="ARBA00022723"/>
    </source>
</evidence>